<reference evidence="3" key="1">
    <citation type="journal article" date="2011" name="Genome Biol.">
        <title>Comparative genomics of the social amoebae Dictyostelium discoideum and Dictyostelium purpureum.</title>
        <authorList>
            <consortium name="US DOE Joint Genome Institute (JGI-PGF)"/>
            <person name="Sucgang R."/>
            <person name="Kuo A."/>
            <person name="Tian X."/>
            <person name="Salerno W."/>
            <person name="Parikh A."/>
            <person name="Feasley C.L."/>
            <person name="Dalin E."/>
            <person name="Tu H."/>
            <person name="Huang E."/>
            <person name="Barry K."/>
            <person name="Lindquist E."/>
            <person name="Shapiro H."/>
            <person name="Bruce D."/>
            <person name="Schmutz J."/>
            <person name="Salamov A."/>
            <person name="Fey P."/>
            <person name="Gaudet P."/>
            <person name="Anjard C."/>
            <person name="Babu M.M."/>
            <person name="Basu S."/>
            <person name="Bushmanova Y."/>
            <person name="van der Wel H."/>
            <person name="Katoh-Kurasawa M."/>
            <person name="Dinh C."/>
            <person name="Coutinho P.M."/>
            <person name="Saito T."/>
            <person name="Elias M."/>
            <person name="Schaap P."/>
            <person name="Kay R.R."/>
            <person name="Henrissat B."/>
            <person name="Eichinger L."/>
            <person name="Rivero F."/>
            <person name="Putnam N.H."/>
            <person name="West C.M."/>
            <person name="Loomis W.F."/>
            <person name="Chisholm R.L."/>
            <person name="Shaulsky G."/>
            <person name="Strassmann J.E."/>
            <person name="Queller D.C."/>
            <person name="Kuspa A."/>
            <person name="Grigoriev I.V."/>
        </authorList>
    </citation>
    <scope>NUCLEOTIDE SEQUENCE [LARGE SCALE GENOMIC DNA]</scope>
    <source>
        <strain evidence="3">QSDP1</strain>
    </source>
</reference>
<evidence type="ECO:0000313" key="3">
    <source>
        <dbReference type="Proteomes" id="UP000001064"/>
    </source>
</evidence>
<feature type="compositionally biased region" description="Basic and acidic residues" evidence="1">
    <location>
        <begin position="69"/>
        <end position="92"/>
    </location>
</feature>
<organism evidence="2 3">
    <name type="scientific">Dictyostelium purpureum</name>
    <name type="common">Slime mold</name>
    <dbReference type="NCBI Taxonomy" id="5786"/>
    <lineage>
        <taxon>Eukaryota</taxon>
        <taxon>Amoebozoa</taxon>
        <taxon>Evosea</taxon>
        <taxon>Eumycetozoa</taxon>
        <taxon>Dictyostelia</taxon>
        <taxon>Dictyosteliales</taxon>
        <taxon>Dictyosteliaceae</taxon>
        <taxon>Dictyostelium</taxon>
    </lineage>
</organism>
<protein>
    <submittedName>
        <fullName evidence="2">Uncharacterized protein</fullName>
    </submittedName>
</protein>
<keyword evidence="3" id="KW-1185">Reference proteome</keyword>
<dbReference type="Proteomes" id="UP000001064">
    <property type="component" value="Unassembled WGS sequence"/>
</dbReference>
<dbReference type="GeneID" id="10506344"/>
<proteinExistence type="predicted"/>
<feature type="compositionally biased region" description="Polar residues" evidence="1">
    <location>
        <begin position="32"/>
        <end position="49"/>
    </location>
</feature>
<evidence type="ECO:0000256" key="1">
    <source>
        <dbReference type="SAM" id="MobiDB-lite"/>
    </source>
</evidence>
<dbReference type="AlphaFoldDB" id="F1A3M2"/>
<dbReference type="VEuPathDB" id="AmoebaDB:DICPUDRAFT_159239"/>
<feature type="compositionally biased region" description="Basic and acidic residues" evidence="1">
    <location>
        <begin position="51"/>
        <end position="61"/>
    </location>
</feature>
<dbReference type="eggNOG" id="KOG1911">
    <property type="taxonomic scope" value="Eukaryota"/>
</dbReference>
<accession>F1A3M2</accession>
<dbReference type="EMBL" id="GL871466">
    <property type="protein sequence ID" value="EGC29206.1"/>
    <property type="molecule type" value="Genomic_DNA"/>
</dbReference>
<dbReference type="RefSeq" id="XP_003294264.1">
    <property type="nucleotide sequence ID" value="XM_003294216.1"/>
</dbReference>
<dbReference type="KEGG" id="dpp:DICPUDRAFT_159239"/>
<evidence type="ECO:0000313" key="2">
    <source>
        <dbReference type="EMBL" id="EGC29206.1"/>
    </source>
</evidence>
<feature type="region of interest" description="Disordered" evidence="1">
    <location>
        <begin position="28"/>
        <end position="111"/>
    </location>
</feature>
<sequence length="111" mass="13947">MDTKQEIERRVKQKVHEAWNEFDEIAKRRNQTDNNGPTLLLTNYSQNEQIIKLKREKDEKRQKQKERKRQKEIEKRKKEKERKRQKEMEKENRKKRKERDKDIDGRDKKEN</sequence>
<gene>
    <name evidence="2" type="ORF">DICPUDRAFT_159239</name>
</gene>
<dbReference type="InParanoid" id="F1A3M2"/>
<feature type="compositionally biased region" description="Basic and acidic residues" evidence="1">
    <location>
        <begin position="99"/>
        <end position="111"/>
    </location>
</feature>
<name>F1A3M2_DICPU</name>